<reference evidence="3" key="1">
    <citation type="submission" date="2015-07" db="EMBL/GenBank/DDBJ databases">
        <title>Nocardia seriolae U-1 whole genome shotgun sequence.</title>
        <authorList>
            <person name="Imajoh M."/>
            <person name="Fukumoto Y."/>
            <person name="Sukeda M."/>
            <person name="Yamane J."/>
            <person name="Yamasaki K."/>
            <person name="Shimizu M."/>
            <person name="Ohnishi K."/>
            <person name="Oshima S."/>
        </authorList>
    </citation>
    <scope>NUCLEOTIDE SEQUENCE [LARGE SCALE GENOMIC DNA]</scope>
    <source>
        <strain evidence="3">U-1</strain>
    </source>
</reference>
<accession>A0A0B8NNG4</accession>
<proteinExistence type="predicted"/>
<reference evidence="1 4" key="3">
    <citation type="submission" date="2016-10" db="EMBL/GenBank/DDBJ databases">
        <title>Genome sequence of Nocardia seriolae strain EM150506, isolated from Anguila japonica.</title>
        <authorList>
            <person name="Han H.-J."/>
        </authorList>
    </citation>
    <scope>NUCLEOTIDE SEQUENCE [LARGE SCALE GENOMIC DNA]</scope>
    <source>
        <strain evidence="1 4">EM150506</strain>
    </source>
</reference>
<evidence type="ECO:0000313" key="4">
    <source>
        <dbReference type="Proteomes" id="UP000180166"/>
    </source>
</evidence>
<evidence type="ECO:0000313" key="3">
    <source>
        <dbReference type="Proteomes" id="UP000037179"/>
    </source>
</evidence>
<dbReference type="EMBL" id="BBYQ01000122">
    <property type="protein sequence ID" value="GAP31672.1"/>
    <property type="molecule type" value="Genomic_DNA"/>
</dbReference>
<organism evidence="2 3">
    <name type="scientific">Nocardia seriolae</name>
    <dbReference type="NCBI Taxonomy" id="37332"/>
    <lineage>
        <taxon>Bacteria</taxon>
        <taxon>Bacillati</taxon>
        <taxon>Actinomycetota</taxon>
        <taxon>Actinomycetes</taxon>
        <taxon>Mycobacteriales</taxon>
        <taxon>Nocardiaceae</taxon>
        <taxon>Nocardia</taxon>
    </lineage>
</organism>
<dbReference type="EMBL" id="CP017839">
    <property type="protein sequence ID" value="APA97132.1"/>
    <property type="molecule type" value="Genomic_DNA"/>
</dbReference>
<sequence>MAEWISVYCREPILLDGDEIRRRIEIADLWTWAETLYDEEELAEAAAESVLANLRIHADAASAGPGPDLIRGHLAAVRHVINIEMSAADSTSMGAVLGEIVALELAAAGDGLVWFFGKDWVSPEDRAGTVWTSS</sequence>
<name>A0A0B8NNG4_9NOCA</name>
<evidence type="ECO:0000313" key="1">
    <source>
        <dbReference type="EMBL" id="APA97132.1"/>
    </source>
</evidence>
<keyword evidence="3" id="KW-1185">Reference proteome</keyword>
<evidence type="ECO:0000313" key="2">
    <source>
        <dbReference type="EMBL" id="GAP31672.1"/>
    </source>
</evidence>
<gene>
    <name evidence="1" type="ORF">NS506_03076</name>
    <name evidence="2" type="ORF">NSK11_contig00122-0030</name>
</gene>
<dbReference type="AlphaFoldDB" id="A0A0B8NNG4"/>
<dbReference type="Proteomes" id="UP000180166">
    <property type="component" value="Chromosome"/>
</dbReference>
<protein>
    <submittedName>
        <fullName evidence="2">Uncharacterized protein</fullName>
    </submittedName>
</protein>
<dbReference type="OrthoDB" id="4550402at2"/>
<dbReference type="RefSeq" id="WP_033090229.1">
    <property type="nucleotide sequence ID" value="NZ_AP017900.1"/>
</dbReference>
<dbReference type="Proteomes" id="UP000037179">
    <property type="component" value="Unassembled WGS sequence"/>
</dbReference>
<dbReference type="KEGG" id="nsr:NS506_03076"/>
<reference evidence="2 3" key="2">
    <citation type="journal article" date="2016" name="Genome Announc.">
        <title>Draft Genome Sequence of Erythromycin- and Oxytetracycline-Sensitive Nocardia seriolae Strain U-1 (NBRC 110359).</title>
        <authorList>
            <person name="Imajoh M."/>
            <person name="Sukeda M."/>
            <person name="Shimizu M."/>
            <person name="Yamane J."/>
            <person name="Ohnishi K."/>
            <person name="Oshima S."/>
        </authorList>
    </citation>
    <scope>NUCLEOTIDE SEQUENCE [LARGE SCALE GENOMIC DNA]</scope>
    <source>
        <strain evidence="2 3">U-1</strain>
    </source>
</reference>